<evidence type="ECO:0000256" key="2">
    <source>
        <dbReference type="ARBA" id="ARBA00023015"/>
    </source>
</evidence>
<feature type="domain" description="RNA polymerase sigma-70 region 2" evidence="7">
    <location>
        <begin position="34"/>
        <end position="100"/>
    </location>
</feature>
<dbReference type="InterPro" id="IPR013325">
    <property type="entry name" value="RNA_pol_sigma_r2"/>
</dbReference>
<dbReference type="Gene3D" id="1.10.10.10">
    <property type="entry name" value="Winged helix-like DNA-binding domain superfamily/Winged helix DNA-binding domain"/>
    <property type="match status" value="1"/>
</dbReference>
<dbReference type="NCBIfam" id="NF008888">
    <property type="entry name" value="PRK11922.1"/>
    <property type="match status" value="1"/>
</dbReference>
<dbReference type="InterPro" id="IPR014284">
    <property type="entry name" value="RNA_pol_sigma-70_dom"/>
</dbReference>
<sequence length="231" mass="25497">MLTLVKSRGELAGLSQAELVEAARQGDETAIRLLIERNNQRLFRAARSVLRNDGEAEDVVQETYVKAFTALASFRGEASFSTWLTRIALNEAVSRLRRRKPSSALDALDQAVSADAGLVSLFPLSLAPLPADLEAARSEMRQLLETAIDGLPEGFRTVFVLREVEGLSTEETAAHLQLKPETVKTRLHRARRMLRVVLEEQLRGSFAELYPFDGARCANMADRVIGVLHGA</sequence>
<protein>
    <recommendedName>
        <fullName evidence="6">RNA polymerase sigma factor</fullName>
    </recommendedName>
</protein>
<name>A0A1E5XPS1_9HYPH</name>
<evidence type="ECO:0000313" key="10">
    <source>
        <dbReference type="Proteomes" id="UP000095463"/>
    </source>
</evidence>
<evidence type="ECO:0000259" key="7">
    <source>
        <dbReference type="Pfam" id="PF04542"/>
    </source>
</evidence>
<dbReference type="PANTHER" id="PTHR43133">
    <property type="entry name" value="RNA POLYMERASE ECF-TYPE SIGMA FACTO"/>
    <property type="match status" value="1"/>
</dbReference>
<dbReference type="Pfam" id="PF08281">
    <property type="entry name" value="Sigma70_r4_2"/>
    <property type="match status" value="1"/>
</dbReference>
<gene>
    <name evidence="9" type="ORF">VW23_001295</name>
</gene>
<dbReference type="InterPro" id="IPR013249">
    <property type="entry name" value="RNA_pol_sigma70_r4_t2"/>
</dbReference>
<dbReference type="NCBIfam" id="TIGR02937">
    <property type="entry name" value="sigma70-ECF"/>
    <property type="match status" value="1"/>
</dbReference>
<dbReference type="InterPro" id="IPR039425">
    <property type="entry name" value="RNA_pol_sigma-70-like"/>
</dbReference>
<evidence type="ECO:0000256" key="5">
    <source>
        <dbReference type="ARBA" id="ARBA00023163"/>
    </source>
</evidence>
<dbReference type="InterPro" id="IPR007627">
    <property type="entry name" value="RNA_pol_sigma70_r2"/>
</dbReference>
<reference evidence="9 10" key="1">
    <citation type="journal article" date="2015" name="Genome Announc.">
        <title>Genome Assemblies of Three Soil-Associated Devosia species: D. insulae, D. limi, and D. soli.</title>
        <authorList>
            <person name="Hassan Y.I."/>
            <person name="Lepp D."/>
            <person name="Zhou T."/>
        </authorList>
    </citation>
    <scope>NUCLEOTIDE SEQUENCE [LARGE SCALE GENOMIC DNA]</scope>
    <source>
        <strain evidence="9 10">DS-56</strain>
    </source>
</reference>
<evidence type="ECO:0000256" key="4">
    <source>
        <dbReference type="ARBA" id="ARBA00023125"/>
    </source>
</evidence>
<evidence type="ECO:0000256" key="6">
    <source>
        <dbReference type="RuleBase" id="RU000716"/>
    </source>
</evidence>
<proteinExistence type="inferred from homology"/>
<dbReference type="GO" id="GO:0016987">
    <property type="term" value="F:sigma factor activity"/>
    <property type="evidence" value="ECO:0007669"/>
    <property type="project" value="UniProtKB-KW"/>
</dbReference>
<evidence type="ECO:0000313" key="9">
    <source>
        <dbReference type="EMBL" id="OEO30514.1"/>
    </source>
</evidence>
<dbReference type="SUPFAM" id="SSF88659">
    <property type="entry name" value="Sigma3 and sigma4 domains of RNA polymerase sigma factors"/>
    <property type="match status" value="1"/>
</dbReference>
<dbReference type="Proteomes" id="UP000095463">
    <property type="component" value="Unassembled WGS sequence"/>
</dbReference>
<keyword evidence="4 6" id="KW-0238">DNA-binding</keyword>
<evidence type="ECO:0000256" key="3">
    <source>
        <dbReference type="ARBA" id="ARBA00023082"/>
    </source>
</evidence>
<dbReference type="PANTHER" id="PTHR43133:SF51">
    <property type="entry name" value="RNA POLYMERASE SIGMA FACTOR"/>
    <property type="match status" value="1"/>
</dbReference>
<dbReference type="AlphaFoldDB" id="A0A1E5XPS1"/>
<dbReference type="InterPro" id="IPR000838">
    <property type="entry name" value="RNA_pol_sigma70_ECF_CS"/>
</dbReference>
<keyword evidence="10" id="KW-1185">Reference proteome</keyword>
<evidence type="ECO:0000256" key="1">
    <source>
        <dbReference type="ARBA" id="ARBA00010641"/>
    </source>
</evidence>
<dbReference type="CDD" id="cd06171">
    <property type="entry name" value="Sigma70_r4"/>
    <property type="match status" value="1"/>
</dbReference>
<comment type="similarity">
    <text evidence="1 6">Belongs to the sigma-70 factor family. ECF subfamily.</text>
</comment>
<keyword evidence="3 6" id="KW-0731">Sigma factor</keyword>
<dbReference type="SUPFAM" id="SSF88946">
    <property type="entry name" value="Sigma2 domain of RNA polymerase sigma factors"/>
    <property type="match status" value="1"/>
</dbReference>
<feature type="domain" description="RNA polymerase sigma factor 70 region 4 type 2" evidence="8">
    <location>
        <begin position="142"/>
        <end position="194"/>
    </location>
</feature>
<comment type="caution">
    <text evidence="9">The sequence shown here is derived from an EMBL/GenBank/DDBJ whole genome shotgun (WGS) entry which is preliminary data.</text>
</comment>
<evidence type="ECO:0000259" key="8">
    <source>
        <dbReference type="Pfam" id="PF08281"/>
    </source>
</evidence>
<dbReference type="PROSITE" id="PS01063">
    <property type="entry name" value="SIGMA70_ECF"/>
    <property type="match status" value="1"/>
</dbReference>
<dbReference type="InterPro" id="IPR013324">
    <property type="entry name" value="RNA_pol_sigma_r3/r4-like"/>
</dbReference>
<dbReference type="GO" id="GO:0003677">
    <property type="term" value="F:DNA binding"/>
    <property type="evidence" value="ECO:0007669"/>
    <property type="project" value="UniProtKB-KW"/>
</dbReference>
<dbReference type="Gene3D" id="1.10.1740.10">
    <property type="match status" value="1"/>
</dbReference>
<dbReference type="GO" id="GO:0006352">
    <property type="term" value="P:DNA-templated transcription initiation"/>
    <property type="evidence" value="ECO:0007669"/>
    <property type="project" value="InterPro"/>
</dbReference>
<dbReference type="EMBL" id="LAJE02000201">
    <property type="protein sequence ID" value="OEO30514.1"/>
    <property type="molecule type" value="Genomic_DNA"/>
</dbReference>
<keyword evidence="2 6" id="KW-0805">Transcription regulation</keyword>
<accession>A0A1E5XPS1</accession>
<keyword evidence="5 6" id="KW-0804">Transcription</keyword>
<dbReference type="InterPro" id="IPR036388">
    <property type="entry name" value="WH-like_DNA-bd_sf"/>
</dbReference>
<organism evidence="9 10">
    <name type="scientific">Devosia insulae DS-56</name>
    <dbReference type="NCBI Taxonomy" id="1116389"/>
    <lineage>
        <taxon>Bacteria</taxon>
        <taxon>Pseudomonadati</taxon>
        <taxon>Pseudomonadota</taxon>
        <taxon>Alphaproteobacteria</taxon>
        <taxon>Hyphomicrobiales</taxon>
        <taxon>Devosiaceae</taxon>
        <taxon>Devosia</taxon>
    </lineage>
</organism>
<dbReference type="Pfam" id="PF04542">
    <property type="entry name" value="Sigma70_r2"/>
    <property type="match status" value="1"/>
</dbReference>